<dbReference type="InterPro" id="IPR027417">
    <property type="entry name" value="P-loop_NTPase"/>
</dbReference>
<dbReference type="EMBL" id="QPFP01000074">
    <property type="protein sequence ID" value="TEB23748.1"/>
    <property type="molecule type" value="Genomic_DNA"/>
</dbReference>
<keyword evidence="4" id="KW-1185">Reference proteome</keyword>
<dbReference type="CDD" id="cd00882">
    <property type="entry name" value="Ras_like_GTPase"/>
    <property type="match status" value="1"/>
</dbReference>
<feature type="domain" description="AIG1-type G" evidence="2">
    <location>
        <begin position="1"/>
        <end position="122"/>
    </location>
</feature>
<sequence>MGATGSGKTTFINLVSGSGLKTSNSLRSCTETVAATDPFLVDGRKVVLVDTPGFDDTTKSDSDILKLIAGFLSASYQGGHKLTGLLFIHRISDFRMGGISLKNFRTFRSLCGEQTLRNVIIVTNMWGEVTPQLGEERERELAIQDDFFKPALDKGAKMMRHHNNLDSAHEIIRHLLRNNPMALKIQREIVEEHRDVSQTAAAEEIERELRAQMERQRIEAERVKREIEGVSLFSVSSIRTEDACRSSTCARRGTAQAARRRSSA</sequence>
<gene>
    <name evidence="3" type="ORF">FA13DRAFT_1913593</name>
</gene>
<dbReference type="GO" id="GO:0005525">
    <property type="term" value="F:GTP binding"/>
    <property type="evidence" value="ECO:0007669"/>
    <property type="project" value="InterPro"/>
</dbReference>
<comment type="caution">
    <text evidence="3">The sequence shown here is derived from an EMBL/GenBank/DDBJ whole genome shotgun (WGS) entry which is preliminary data.</text>
</comment>
<keyword evidence="1" id="KW-0547">Nucleotide-binding</keyword>
<protein>
    <recommendedName>
        <fullName evidence="2">AIG1-type G domain-containing protein</fullName>
    </recommendedName>
</protein>
<dbReference type="InterPro" id="IPR006703">
    <property type="entry name" value="G_AIG1"/>
</dbReference>
<accession>A0A4Y7SQ16</accession>
<evidence type="ECO:0000256" key="1">
    <source>
        <dbReference type="ARBA" id="ARBA00022741"/>
    </source>
</evidence>
<evidence type="ECO:0000313" key="4">
    <source>
        <dbReference type="Proteomes" id="UP000298030"/>
    </source>
</evidence>
<dbReference type="Proteomes" id="UP000298030">
    <property type="component" value="Unassembled WGS sequence"/>
</dbReference>
<evidence type="ECO:0000259" key="2">
    <source>
        <dbReference type="Pfam" id="PF04548"/>
    </source>
</evidence>
<organism evidence="3 4">
    <name type="scientific">Coprinellus micaceus</name>
    <name type="common">Glistening ink-cap mushroom</name>
    <name type="synonym">Coprinus micaceus</name>
    <dbReference type="NCBI Taxonomy" id="71717"/>
    <lineage>
        <taxon>Eukaryota</taxon>
        <taxon>Fungi</taxon>
        <taxon>Dikarya</taxon>
        <taxon>Basidiomycota</taxon>
        <taxon>Agaricomycotina</taxon>
        <taxon>Agaricomycetes</taxon>
        <taxon>Agaricomycetidae</taxon>
        <taxon>Agaricales</taxon>
        <taxon>Agaricineae</taxon>
        <taxon>Psathyrellaceae</taxon>
        <taxon>Coprinellus</taxon>
    </lineage>
</organism>
<dbReference type="Pfam" id="PF04548">
    <property type="entry name" value="AIG1"/>
    <property type="match status" value="1"/>
</dbReference>
<proteinExistence type="predicted"/>
<dbReference type="AlphaFoldDB" id="A0A4Y7SQ16"/>
<dbReference type="Gene3D" id="3.40.50.300">
    <property type="entry name" value="P-loop containing nucleotide triphosphate hydrolases"/>
    <property type="match status" value="1"/>
</dbReference>
<reference evidence="3 4" key="1">
    <citation type="journal article" date="2019" name="Nat. Ecol. Evol.">
        <title>Megaphylogeny resolves global patterns of mushroom evolution.</title>
        <authorList>
            <person name="Varga T."/>
            <person name="Krizsan K."/>
            <person name="Foldi C."/>
            <person name="Dima B."/>
            <person name="Sanchez-Garcia M."/>
            <person name="Sanchez-Ramirez S."/>
            <person name="Szollosi G.J."/>
            <person name="Szarkandi J.G."/>
            <person name="Papp V."/>
            <person name="Albert L."/>
            <person name="Andreopoulos W."/>
            <person name="Angelini C."/>
            <person name="Antonin V."/>
            <person name="Barry K.W."/>
            <person name="Bougher N.L."/>
            <person name="Buchanan P."/>
            <person name="Buyck B."/>
            <person name="Bense V."/>
            <person name="Catcheside P."/>
            <person name="Chovatia M."/>
            <person name="Cooper J."/>
            <person name="Damon W."/>
            <person name="Desjardin D."/>
            <person name="Finy P."/>
            <person name="Geml J."/>
            <person name="Haridas S."/>
            <person name="Hughes K."/>
            <person name="Justo A."/>
            <person name="Karasinski D."/>
            <person name="Kautmanova I."/>
            <person name="Kiss B."/>
            <person name="Kocsube S."/>
            <person name="Kotiranta H."/>
            <person name="LaButti K.M."/>
            <person name="Lechner B.E."/>
            <person name="Liimatainen K."/>
            <person name="Lipzen A."/>
            <person name="Lukacs Z."/>
            <person name="Mihaltcheva S."/>
            <person name="Morgado L.N."/>
            <person name="Niskanen T."/>
            <person name="Noordeloos M.E."/>
            <person name="Ohm R.A."/>
            <person name="Ortiz-Santana B."/>
            <person name="Ovrebo C."/>
            <person name="Racz N."/>
            <person name="Riley R."/>
            <person name="Savchenko A."/>
            <person name="Shiryaev A."/>
            <person name="Soop K."/>
            <person name="Spirin V."/>
            <person name="Szebenyi C."/>
            <person name="Tomsovsky M."/>
            <person name="Tulloss R.E."/>
            <person name="Uehling J."/>
            <person name="Grigoriev I.V."/>
            <person name="Vagvolgyi C."/>
            <person name="Papp T."/>
            <person name="Martin F.M."/>
            <person name="Miettinen O."/>
            <person name="Hibbett D.S."/>
            <person name="Nagy L.G."/>
        </authorList>
    </citation>
    <scope>NUCLEOTIDE SEQUENCE [LARGE SCALE GENOMIC DNA]</scope>
    <source>
        <strain evidence="3 4">FP101781</strain>
    </source>
</reference>
<dbReference type="SUPFAM" id="SSF52540">
    <property type="entry name" value="P-loop containing nucleoside triphosphate hydrolases"/>
    <property type="match status" value="1"/>
</dbReference>
<evidence type="ECO:0000313" key="3">
    <source>
        <dbReference type="EMBL" id="TEB23748.1"/>
    </source>
</evidence>
<name>A0A4Y7SQ16_COPMI</name>
<dbReference type="STRING" id="71717.A0A4Y7SQ16"/>
<dbReference type="OrthoDB" id="8954335at2759"/>